<proteinExistence type="inferred from homology"/>
<dbReference type="SUPFAM" id="SSF53927">
    <property type="entry name" value="Cytidine deaminase-like"/>
    <property type="match status" value="1"/>
</dbReference>
<comment type="function">
    <text evidence="3">Required for formate dehydrogenase (FDH) activity. Acts as a sulfur carrier protein that transfers sulfur from IscS to the molybdenum cofactor prior to its insertion into FDH.</text>
</comment>
<comment type="subcellular location">
    <subcellularLocation>
        <location evidence="3">Cytoplasm</location>
    </subcellularLocation>
</comment>
<dbReference type="InterPro" id="IPR003786">
    <property type="entry name" value="FdhD"/>
</dbReference>
<dbReference type="GO" id="GO:0005737">
    <property type="term" value="C:cytoplasm"/>
    <property type="evidence" value="ECO:0007669"/>
    <property type="project" value="UniProtKB-SubCell"/>
</dbReference>
<comment type="caution">
    <text evidence="5">The sequence shown here is derived from an EMBL/GenBank/DDBJ whole genome shotgun (WGS) entry which is preliminary data.</text>
</comment>
<evidence type="ECO:0000256" key="3">
    <source>
        <dbReference type="HAMAP-Rule" id="MF_00187"/>
    </source>
</evidence>
<sequence length="301" mass="32188">MAGGLPRTLRDEPPHRAGGSGGVSESLASRRRRALLFRDGRFVPGERAVPEEVAVAISVDGSTHAVMMASPRDVEDLGLGLTLSERIVSHPREIERIEVVETEAGLDCQIRLDPERGRTYVARRRQMTGPVGCGLCGVESLELAAPVLPVVRAEPRFDPAMLAEAMEAMAREQRLGRETRAVHAAGFFAPDRGLMVVREDVGRHNALDKVVGHLARNDVDSASGFVAITSRVSVELIQKTAVMGSALIVAVSAPTALAIDEAERAGVTLVAVARGAEFEVFTHPRRLRGAVPAEEHASHAA</sequence>
<keyword evidence="1 3" id="KW-0963">Cytoplasm</keyword>
<dbReference type="Gene3D" id="3.40.140.10">
    <property type="entry name" value="Cytidine Deaminase, domain 2"/>
    <property type="match status" value="1"/>
</dbReference>
<evidence type="ECO:0000256" key="4">
    <source>
        <dbReference type="SAM" id="MobiDB-lite"/>
    </source>
</evidence>
<evidence type="ECO:0000313" key="5">
    <source>
        <dbReference type="EMBL" id="KAB0678854.1"/>
    </source>
</evidence>
<evidence type="ECO:0000313" key="6">
    <source>
        <dbReference type="Proteomes" id="UP000432089"/>
    </source>
</evidence>
<evidence type="ECO:0000256" key="2">
    <source>
        <dbReference type="ARBA" id="ARBA00023150"/>
    </source>
</evidence>
<dbReference type="Gene3D" id="3.10.20.10">
    <property type="match status" value="1"/>
</dbReference>
<dbReference type="NCBIfam" id="TIGR00129">
    <property type="entry name" value="fdhD_narQ"/>
    <property type="match status" value="1"/>
</dbReference>
<dbReference type="GO" id="GO:0006777">
    <property type="term" value="P:Mo-molybdopterin cofactor biosynthetic process"/>
    <property type="evidence" value="ECO:0007669"/>
    <property type="project" value="UniProtKB-UniRule"/>
</dbReference>
<dbReference type="PANTHER" id="PTHR30592">
    <property type="entry name" value="FORMATE DEHYDROGENASE"/>
    <property type="match status" value="1"/>
</dbReference>
<dbReference type="PIRSF" id="PIRSF015626">
    <property type="entry name" value="FdhD"/>
    <property type="match status" value="1"/>
</dbReference>
<keyword evidence="6" id="KW-1185">Reference proteome</keyword>
<organism evidence="5 6">
    <name type="scientific">Plantimonas leprariae</name>
    <dbReference type="NCBI Taxonomy" id="2615207"/>
    <lineage>
        <taxon>Bacteria</taxon>
        <taxon>Pseudomonadati</taxon>
        <taxon>Pseudomonadota</taxon>
        <taxon>Alphaproteobacteria</taxon>
        <taxon>Hyphomicrobiales</taxon>
        <taxon>Aurantimonadaceae</taxon>
        <taxon>Plantimonas</taxon>
    </lineage>
</organism>
<accession>A0A7V7TVV0</accession>
<dbReference type="AlphaFoldDB" id="A0A7V7TVV0"/>
<dbReference type="PANTHER" id="PTHR30592:SF1">
    <property type="entry name" value="SULFUR CARRIER PROTEIN FDHD"/>
    <property type="match status" value="1"/>
</dbReference>
<gene>
    <name evidence="3 5" type="primary">fdhD</name>
    <name evidence="5" type="ORF">F6X38_15350</name>
</gene>
<dbReference type="GO" id="GO:0097163">
    <property type="term" value="F:sulfur carrier activity"/>
    <property type="evidence" value="ECO:0007669"/>
    <property type="project" value="UniProtKB-UniRule"/>
</dbReference>
<comment type="caution">
    <text evidence="3">Lacks conserved residue(s) required for the propagation of feature annotation.</text>
</comment>
<keyword evidence="2 3" id="KW-0501">Molybdenum cofactor biosynthesis</keyword>
<dbReference type="EMBL" id="VZDO01000012">
    <property type="protein sequence ID" value="KAB0678854.1"/>
    <property type="molecule type" value="Genomic_DNA"/>
</dbReference>
<dbReference type="Pfam" id="PF02634">
    <property type="entry name" value="FdhD-NarQ"/>
    <property type="match status" value="1"/>
</dbReference>
<feature type="active site" description="Cysteine persulfide intermediate" evidence="3">
    <location>
        <position position="133"/>
    </location>
</feature>
<reference evidence="5 6" key="1">
    <citation type="submission" date="2019-09" db="EMBL/GenBank/DDBJ databases">
        <title>YIM 132180 draft genome.</title>
        <authorList>
            <person name="Zhang K."/>
        </authorList>
    </citation>
    <scope>NUCLEOTIDE SEQUENCE [LARGE SCALE GENOMIC DNA]</scope>
    <source>
        <strain evidence="5 6">YIM 132180</strain>
    </source>
</reference>
<dbReference type="Proteomes" id="UP000432089">
    <property type="component" value="Unassembled WGS sequence"/>
</dbReference>
<keyword evidence="5" id="KW-0808">Transferase</keyword>
<evidence type="ECO:0000256" key="1">
    <source>
        <dbReference type="ARBA" id="ARBA00022490"/>
    </source>
</evidence>
<dbReference type="HAMAP" id="MF_00187">
    <property type="entry name" value="FdhD"/>
    <property type="match status" value="1"/>
</dbReference>
<protein>
    <recommendedName>
        <fullName evidence="3">Sulfur carrier protein FdhD</fullName>
    </recommendedName>
</protein>
<dbReference type="InterPro" id="IPR016193">
    <property type="entry name" value="Cytidine_deaminase-like"/>
</dbReference>
<name>A0A7V7TVV0_9HYPH</name>
<feature type="region of interest" description="Disordered" evidence="4">
    <location>
        <begin position="1"/>
        <end position="26"/>
    </location>
</feature>
<dbReference type="GO" id="GO:0016783">
    <property type="term" value="F:sulfurtransferase activity"/>
    <property type="evidence" value="ECO:0007669"/>
    <property type="project" value="InterPro"/>
</dbReference>
<comment type="similarity">
    <text evidence="3">Belongs to the FdhD family.</text>
</comment>